<accession>A0A292IJP9</accession>
<dbReference type="Gene3D" id="3.40.50.300">
    <property type="entry name" value="P-loop containing nucleotide triphosphate hydrolases"/>
    <property type="match status" value="1"/>
</dbReference>
<evidence type="ECO:0000259" key="1">
    <source>
        <dbReference type="Pfam" id="PF01695"/>
    </source>
</evidence>
<dbReference type="SUPFAM" id="SSF52540">
    <property type="entry name" value="P-loop containing nucleoside triphosphate hydrolases"/>
    <property type="match status" value="1"/>
</dbReference>
<dbReference type="EMBL" id="HG937516">
    <property type="protein sequence ID" value="CDN40782.1"/>
    <property type="molecule type" value="Genomic_DNA"/>
</dbReference>
<dbReference type="Proteomes" id="UP000261764">
    <property type="component" value="Chromosome I"/>
</dbReference>
<proteinExistence type="predicted"/>
<dbReference type="InterPro" id="IPR002611">
    <property type="entry name" value="IstB_ATP-bd"/>
</dbReference>
<evidence type="ECO:0000313" key="2">
    <source>
        <dbReference type="EMBL" id="CDN40782.1"/>
    </source>
</evidence>
<dbReference type="Pfam" id="PF01695">
    <property type="entry name" value="IstB_IS21"/>
    <property type="match status" value="1"/>
</dbReference>
<dbReference type="CDD" id="cd00009">
    <property type="entry name" value="AAA"/>
    <property type="match status" value="1"/>
</dbReference>
<dbReference type="PANTHER" id="PTHR30050">
    <property type="entry name" value="CHROMOSOMAL REPLICATION INITIATOR PROTEIN DNAA"/>
    <property type="match status" value="1"/>
</dbReference>
<protein>
    <recommendedName>
        <fullName evidence="1">IstB-like ATP-binding domain-containing protein</fullName>
    </recommendedName>
</protein>
<reference evidence="2 3" key="1">
    <citation type="journal article" date="2015" name="Clin. Infect. Dis.">
        <title>Genomic Investigations unmask Mycoplasma amphoriforme, a new respiratory pathogen.</title>
        <authorList>
            <person name="Gillespie S.H."/>
            <person name="Ling C.L."/>
            <person name="Oravcova K."/>
            <person name="Pinheiro M."/>
            <person name="Wells L."/>
            <person name="Bryant J.M."/>
            <person name="McHugh T.D."/>
            <person name="Bebear C."/>
            <person name="Webster D."/>
            <person name="Harris S.R."/>
            <person name="Seth-Smith H.M."/>
            <person name="Thomson N.R."/>
        </authorList>
    </citation>
    <scope>NUCLEOTIDE SEQUENCE [LARGE SCALE GENOMIC DNA]</scope>
    <source>
        <strain evidence="2 3">A39</strain>
    </source>
</reference>
<feature type="domain" description="IstB-like ATP-binding" evidence="1">
    <location>
        <begin position="159"/>
        <end position="320"/>
    </location>
</feature>
<dbReference type="RefSeq" id="WP_343251411.1">
    <property type="nucleotide sequence ID" value="NZ_HG937516.1"/>
</dbReference>
<name>A0A292IJP9_9MOLU</name>
<sequence length="330" mass="38472">MPSKKTVRTKKGTKQAAITLFETKSLFPNAEQRILILKKSQYFENLNFSDAQYFQYLPKLWKVYIDIDACNKSSSKTCLNPNGLHRKFFLKGAILLDEYVMCSKQKKINKKNAFKKNLIIRGFAEKLLDLQFNKKNIDAQWDSSRKKLLNFMINMVHKKELKGFYLHGTSGVGKSYITTLFATQLAQKNYTVAYVLLPDLVTKLLKSFNEESSSFETSLNAMINSHVLVLDDVGAETYRDWFINDHFLKILNDRVNTDKITIFISNYNLDELHNHYCKIDSYKTRALSREKAATRLIDRIYELVGDNVFQLSGKSWRQHHDHKKNEHQSN</sequence>
<dbReference type="KEGG" id="mamp:MAMA39_06650"/>
<gene>
    <name evidence="2" type="ORF">MAMA39_06650</name>
</gene>
<dbReference type="GO" id="GO:0006260">
    <property type="term" value="P:DNA replication"/>
    <property type="evidence" value="ECO:0007669"/>
    <property type="project" value="TreeGrafter"/>
</dbReference>
<dbReference type="PANTHER" id="PTHR30050:SF8">
    <property type="entry name" value="PRIMOSOMAL PROTEIN DNAI"/>
    <property type="match status" value="1"/>
</dbReference>
<dbReference type="AlphaFoldDB" id="A0A292IJP9"/>
<dbReference type="InterPro" id="IPR027417">
    <property type="entry name" value="P-loop_NTPase"/>
</dbReference>
<evidence type="ECO:0000313" key="3">
    <source>
        <dbReference type="Proteomes" id="UP000261764"/>
    </source>
</evidence>
<organism evidence="2 3">
    <name type="scientific">Mycoplasma amphoriforme A39</name>
    <dbReference type="NCBI Taxonomy" id="572419"/>
    <lineage>
        <taxon>Bacteria</taxon>
        <taxon>Bacillati</taxon>
        <taxon>Mycoplasmatota</taxon>
        <taxon>Mollicutes</taxon>
        <taxon>Mycoplasmataceae</taxon>
        <taxon>Mycoplasma</taxon>
    </lineage>
</organism>
<keyword evidence="3" id="KW-1185">Reference proteome</keyword>
<dbReference type="GO" id="GO:0005524">
    <property type="term" value="F:ATP binding"/>
    <property type="evidence" value="ECO:0007669"/>
    <property type="project" value="InterPro"/>
</dbReference>